<feature type="compositionally biased region" description="Pro residues" evidence="1">
    <location>
        <begin position="32"/>
        <end position="50"/>
    </location>
</feature>
<evidence type="ECO:0000313" key="2">
    <source>
        <dbReference type="EMBL" id="OJJ58037.1"/>
    </source>
</evidence>
<feature type="compositionally biased region" description="Low complexity" evidence="1">
    <location>
        <begin position="22"/>
        <end position="31"/>
    </location>
</feature>
<proteinExistence type="predicted"/>
<reference evidence="3" key="1">
    <citation type="journal article" date="2017" name="Genome Biol.">
        <title>Comparative genomics reveals high biological diversity and specific adaptations in the industrially and medically important fungal genus Aspergillus.</title>
        <authorList>
            <person name="de Vries R.P."/>
            <person name="Riley R."/>
            <person name="Wiebenga A."/>
            <person name="Aguilar-Osorio G."/>
            <person name="Amillis S."/>
            <person name="Uchima C.A."/>
            <person name="Anderluh G."/>
            <person name="Asadollahi M."/>
            <person name="Askin M."/>
            <person name="Barry K."/>
            <person name="Battaglia E."/>
            <person name="Bayram O."/>
            <person name="Benocci T."/>
            <person name="Braus-Stromeyer S.A."/>
            <person name="Caldana C."/>
            <person name="Canovas D."/>
            <person name="Cerqueira G.C."/>
            <person name="Chen F."/>
            <person name="Chen W."/>
            <person name="Choi C."/>
            <person name="Clum A."/>
            <person name="Dos Santos R.A."/>
            <person name="Damasio A.R."/>
            <person name="Diallinas G."/>
            <person name="Emri T."/>
            <person name="Fekete E."/>
            <person name="Flipphi M."/>
            <person name="Freyberg S."/>
            <person name="Gallo A."/>
            <person name="Gournas C."/>
            <person name="Habgood R."/>
            <person name="Hainaut M."/>
            <person name="Harispe M.L."/>
            <person name="Henrissat B."/>
            <person name="Hilden K.S."/>
            <person name="Hope R."/>
            <person name="Hossain A."/>
            <person name="Karabika E."/>
            <person name="Karaffa L."/>
            <person name="Karanyi Z."/>
            <person name="Krasevec N."/>
            <person name="Kuo A."/>
            <person name="Kusch H."/>
            <person name="LaButti K."/>
            <person name="Lagendijk E.L."/>
            <person name="Lapidus A."/>
            <person name="Levasseur A."/>
            <person name="Lindquist E."/>
            <person name="Lipzen A."/>
            <person name="Logrieco A.F."/>
            <person name="MacCabe A."/>
            <person name="Maekelae M.R."/>
            <person name="Malavazi I."/>
            <person name="Melin P."/>
            <person name="Meyer V."/>
            <person name="Mielnichuk N."/>
            <person name="Miskei M."/>
            <person name="Molnar A.P."/>
            <person name="Mule G."/>
            <person name="Ngan C.Y."/>
            <person name="Orejas M."/>
            <person name="Orosz E."/>
            <person name="Ouedraogo J.P."/>
            <person name="Overkamp K.M."/>
            <person name="Park H.-S."/>
            <person name="Perrone G."/>
            <person name="Piumi F."/>
            <person name="Punt P.J."/>
            <person name="Ram A.F."/>
            <person name="Ramon A."/>
            <person name="Rauscher S."/>
            <person name="Record E."/>
            <person name="Riano-Pachon D.M."/>
            <person name="Robert V."/>
            <person name="Roehrig J."/>
            <person name="Ruller R."/>
            <person name="Salamov A."/>
            <person name="Salih N.S."/>
            <person name="Samson R.A."/>
            <person name="Sandor E."/>
            <person name="Sanguinetti M."/>
            <person name="Schuetze T."/>
            <person name="Sepcic K."/>
            <person name="Shelest E."/>
            <person name="Sherlock G."/>
            <person name="Sophianopoulou V."/>
            <person name="Squina F.M."/>
            <person name="Sun H."/>
            <person name="Susca A."/>
            <person name="Todd R.B."/>
            <person name="Tsang A."/>
            <person name="Unkles S.E."/>
            <person name="van de Wiele N."/>
            <person name="van Rossen-Uffink D."/>
            <person name="Oliveira J.V."/>
            <person name="Vesth T.C."/>
            <person name="Visser J."/>
            <person name="Yu J.-H."/>
            <person name="Zhou M."/>
            <person name="Andersen M.R."/>
            <person name="Archer D.B."/>
            <person name="Baker S.E."/>
            <person name="Benoit I."/>
            <person name="Brakhage A.A."/>
            <person name="Braus G.H."/>
            <person name="Fischer R."/>
            <person name="Frisvad J.C."/>
            <person name="Goldman G.H."/>
            <person name="Houbraken J."/>
            <person name="Oakley B."/>
            <person name="Pocsi I."/>
            <person name="Scazzocchio C."/>
            <person name="Seiboth B."/>
            <person name="vanKuyk P.A."/>
            <person name="Wortman J."/>
            <person name="Dyer P.S."/>
            <person name="Grigoriev I.V."/>
        </authorList>
    </citation>
    <scope>NUCLEOTIDE SEQUENCE [LARGE SCALE GENOMIC DNA]</scope>
    <source>
        <strain evidence="3">CBS 593.65</strain>
    </source>
</reference>
<evidence type="ECO:0000313" key="3">
    <source>
        <dbReference type="Proteomes" id="UP000184356"/>
    </source>
</evidence>
<dbReference type="AlphaFoldDB" id="A0A1L9TF26"/>
<dbReference type="EMBL" id="KV878587">
    <property type="protein sequence ID" value="OJJ58037.1"/>
    <property type="molecule type" value="Genomic_DNA"/>
</dbReference>
<organism evidence="2 3">
    <name type="scientific">Aspergillus sydowii CBS 593.65</name>
    <dbReference type="NCBI Taxonomy" id="1036612"/>
    <lineage>
        <taxon>Eukaryota</taxon>
        <taxon>Fungi</taxon>
        <taxon>Dikarya</taxon>
        <taxon>Ascomycota</taxon>
        <taxon>Pezizomycotina</taxon>
        <taxon>Eurotiomycetes</taxon>
        <taxon>Eurotiomycetidae</taxon>
        <taxon>Eurotiales</taxon>
        <taxon>Aspergillaceae</taxon>
        <taxon>Aspergillus</taxon>
        <taxon>Aspergillus subgen. Nidulantes</taxon>
    </lineage>
</organism>
<evidence type="ECO:0000256" key="1">
    <source>
        <dbReference type="SAM" id="MobiDB-lite"/>
    </source>
</evidence>
<dbReference type="RefSeq" id="XP_040701843.1">
    <property type="nucleotide sequence ID" value="XM_040844942.1"/>
</dbReference>
<protein>
    <submittedName>
        <fullName evidence="2">Uncharacterized protein</fullName>
    </submittedName>
</protein>
<sequence>MAANDFYNQGPPGGYQGGGYPPQGHYQQPQQPYYPPQGYPQQPYPQGPPPVRHRWCISSNPPKRRRAAVVSEPVLQPSAAASSVRKPASAASTALNAAKCVKRLIRYWQDDTVAPPHSKLAAIYTPTDCSELDAMFLISLQRSSVSSYTPCTCVENRLRCYDLEE</sequence>
<accession>A0A1L9TF26</accession>
<dbReference type="VEuPathDB" id="FungiDB:ASPSYDRAFT_32114"/>
<feature type="region of interest" description="Disordered" evidence="1">
    <location>
        <begin position="1"/>
        <end position="58"/>
    </location>
</feature>
<dbReference type="Proteomes" id="UP000184356">
    <property type="component" value="Unassembled WGS sequence"/>
</dbReference>
<gene>
    <name evidence="2" type="ORF">ASPSYDRAFT_32114</name>
</gene>
<name>A0A1L9TF26_9EURO</name>
<dbReference type="GeneID" id="63761015"/>
<keyword evidence="3" id="KW-1185">Reference proteome</keyword>
<feature type="compositionally biased region" description="Gly residues" evidence="1">
    <location>
        <begin position="11"/>
        <end position="21"/>
    </location>
</feature>